<keyword evidence="1" id="KW-1133">Transmembrane helix</keyword>
<accession>A0A1E3U8X1</accession>
<proteinExistence type="predicted"/>
<feature type="transmembrane region" description="Helical" evidence="1">
    <location>
        <begin position="388"/>
        <end position="413"/>
    </location>
</feature>
<organism evidence="2 3">
    <name type="scientific">Eisenbergiella tayi</name>
    <dbReference type="NCBI Taxonomy" id="1432052"/>
    <lineage>
        <taxon>Bacteria</taxon>
        <taxon>Bacillati</taxon>
        <taxon>Bacillota</taxon>
        <taxon>Clostridia</taxon>
        <taxon>Lachnospirales</taxon>
        <taxon>Lachnospiraceae</taxon>
        <taxon>Eisenbergiella</taxon>
    </lineage>
</organism>
<reference evidence="2 3" key="1">
    <citation type="submission" date="2016-08" db="EMBL/GenBank/DDBJ databases">
        <authorList>
            <person name="Seilhamer J.J."/>
        </authorList>
    </citation>
    <scope>NUCLEOTIDE SEQUENCE [LARGE SCALE GENOMIC DNA]</scope>
    <source>
        <strain evidence="2 3">NML150140-1</strain>
    </source>
</reference>
<dbReference type="OrthoDB" id="2220917at2"/>
<feature type="transmembrane region" description="Helical" evidence="1">
    <location>
        <begin position="425"/>
        <end position="452"/>
    </location>
</feature>
<keyword evidence="1" id="KW-0472">Membrane</keyword>
<name>A0A1E3U8X1_9FIRM</name>
<feature type="transmembrane region" description="Helical" evidence="1">
    <location>
        <begin position="548"/>
        <end position="566"/>
    </location>
</feature>
<comment type="caution">
    <text evidence="2">The sequence shown here is derived from an EMBL/GenBank/DDBJ whole genome shotgun (WGS) entry which is preliminary data.</text>
</comment>
<evidence type="ECO:0008006" key="4">
    <source>
        <dbReference type="Google" id="ProtNLM"/>
    </source>
</evidence>
<dbReference type="Proteomes" id="UP000094271">
    <property type="component" value="Unassembled WGS sequence"/>
</dbReference>
<evidence type="ECO:0000313" key="2">
    <source>
        <dbReference type="EMBL" id="ODR43794.1"/>
    </source>
</evidence>
<sequence>MKLKTIKLSNFKLHQRGKWLVCLFLFEIIVCVFFVAYLSERIPDYSTHVGNNDERQVIHDLTSEYIVEQSFISPRDFDFITLDFSDHDIMIAGKTQLFVYDENKMQICYREINNSDINYGESVIISFLDLGGGKANQLYEVKITESGTEQVALGLYGYEIGEDDEPAYVNSQPQSYAVSIGTHSYTKAFRVLAVLIMFICTSGSLGTVLLCTKNAVPEEKCFLMIAIPFGLCMLLFLSGNSVYDAQAHLAKTYQYSNILLGVGDGDSDNYTYMRSADVKVGVEKSGVINEQAQEYWRTLNDWTWLNWQYGMEKSSYHGASPGGTILGYLPNVIGMTLGRIINLGAYPIFYLSKIMGFAIYLIICFWAIKKTPILKTTFSFTAALPMCLYNATGITYDTMTVAATLLMCAYIFIWWVRKLKIPEWIILGISIVFVGGCKGGIFLPIIILLFLVPFSRFRINIKKLVMIIVLFVGGVGVFLYKYKYVLVDYLQVTIVSDNPDARYGSGYCFIYPLSFLKMLIQSIVIRGDAYIGQMIGDRTAWTKAHIEWIIIIPFIILLILSGIRKVNEENIIDNRKRFIVLVLLIAEFVGLHVILMSDTKIGSSYIYGVQGRYFVALVPLMILVIQDRNIHRGNESVTKLYIIFSMLQSVYMLSLLDKFF</sequence>
<feature type="transmembrane region" description="Helical" evidence="1">
    <location>
        <begin position="222"/>
        <end position="243"/>
    </location>
</feature>
<feature type="transmembrane region" description="Helical" evidence="1">
    <location>
        <begin position="637"/>
        <end position="656"/>
    </location>
</feature>
<protein>
    <recommendedName>
        <fullName evidence="4">DUF2142 domain-containing protein</fullName>
    </recommendedName>
</protein>
<feature type="transmembrane region" description="Helical" evidence="1">
    <location>
        <begin position="607"/>
        <end position="625"/>
    </location>
</feature>
<keyword evidence="1" id="KW-0812">Transmembrane</keyword>
<dbReference type="InterPro" id="IPR018674">
    <property type="entry name" value="DUF2142_membrane"/>
</dbReference>
<feature type="transmembrane region" description="Helical" evidence="1">
    <location>
        <begin position="20"/>
        <end position="38"/>
    </location>
</feature>
<evidence type="ECO:0000256" key="1">
    <source>
        <dbReference type="SAM" id="Phobius"/>
    </source>
</evidence>
<dbReference type="Pfam" id="PF09913">
    <property type="entry name" value="DUF2142"/>
    <property type="match status" value="1"/>
</dbReference>
<feature type="transmembrane region" description="Helical" evidence="1">
    <location>
        <begin position="464"/>
        <end position="482"/>
    </location>
</feature>
<evidence type="ECO:0000313" key="3">
    <source>
        <dbReference type="Proteomes" id="UP000094271"/>
    </source>
</evidence>
<dbReference type="EMBL" id="MEHA01000033">
    <property type="protein sequence ID" value="ODR43794.1"/>
    <property type="molecule type" value="Genomic_DNA"/>
</dbReference>
<dbReference type="AlphaFoldDB" id="A0A1E3U8X1"/>
<gene>
    <name evidence="2" type="ORF">BEI59_30010</name>
</gene>
<feature type="transmembrane region" description="Helical" evidence="1">
    <location>
        <begin position="188"/>
        <end position="210"/>
    </location>
</feature>
<feature type="transmembrane region" description="Helical" evidence="1">
    <location>
        <begin position="348"/>
        <end position="368"/>
    </location>
</feature>
<feature type="transmembrane region" description="Helical" evidence="1">
    <location>
        <begin position="578"/>
        <end position="595"/>
    </location>
</feature>
<dbReference type="RefSeq" id="WP_069432196.1">
    <property type="nucleotide sequence ID" value="NZ_MEHA01000033.1"/>
</dbReference>